<protein>
    <recommendedName>
        <fullName evidence="3">DUF2281 domain-containing protein</fullName>
    </recommendedName>
</protein>
<dbReference type="AlphaFoldDB" id="A0A2M7G6L4"/>
<accession>A0A2M7G6L4</accession>
<evidence type="ECO:0008006" key="3">
    <source>
        <dbReference type="Google" id="ProtNLM"/>
    </source>
</evidence>
<evidence type="ECO:0000313" key="1">
    <source>
        <dbReference type="EMBL" id="PIW17648.1"/>
    </source>
</evidence>
<reference evidence="1 2" key="1">
    <citation type="submission" date="2017-09" db="EMBL/GenBank/DDBJ databases">
        <title>Depth-based differentiation of microbial function through sediment-hosted aquifers and enrichment of novel symbionts in the deep terrestrial subsurface.</title>
        <authorList>
            <person name="Probst A.J."/>
            <person name="Ladd B."/>
            <person name="Jarett J.K."/>
            <person name="Geller-Mcgrath D.E."/>
            <person name="Sieber C.M."/>
            <person name="Emerson J.B."/>
            <person name="Anantharaman K."/>
            <person name="Thomas B.C."/>
            <person name="Malmstrom R."/>
            <person name="Stieglmeier M."/>
            <person name="Klingl A."/>
            <person name="Woyke T."/>
            <person name="Ryan C.M."/>
            <person name="Banfield J.F."/>
        </authorList>
    </citation>
    <scope>NUCLEOTIDE SEQUENCE [LARGE SCALE GENOMIC DNA]</scope>
    <source>
        <strain evidence="1">CG17_big_fil_post_rev_8_21_14_2_50_48_46</strain>
    </source>
</reference>
<comment type="caution">
    <text evidence="1">The sequence shown here is derived from an EMBL/GenBank/DDBJ whole genome shotgun (WGS) entry which is preliminary data.</text>
</comment>
<gene>
    <name evidence="1" type="ORF">COW36_07855</name>
</gene>
<dbReference type="EMBL" id="PFFQ01000022">
    <property type="protein sequence ID" value="PIW17648.1"/>
    <property type="molecule type" value="Genomic_DNA"/>
</dbReference>
<evidence type="ECO:0000313" key="2">
    <source>
        <dbReference type="Proteomes" id="UP000231019"/>
    </source>
</evidence>
<organism evidence="1 2">
    <name type="scientific">bacterium (Candidatus Blackallbacteria) CG17_big_fil_post_rev_8_21_14_2_50_48_46</name>
    <dbReference type="NCBI Taxonomy" id="2014261"/>
    <lineage>
        <taxon>Bacteria</taxon>
        <taxon>Candidatus Blackallbacteria</taxon>
    </lineage>
</organism>
<sequence>MSLAEEIAELSTEMQQEVADFMGYLRQKKVRQERTGAVERSLKAAEGFHGLGAEIWQDTDPDQYVADLRADW</sequence>
<proteinExistence type="predicted"/>
<dbReference type="Proteomes" id="UP000231019">
    <property type="component" value="Unassembled WGS sequence"/>
</dbReference>
<name>A0A2M7G6L4_9BACT</name>